<name>A0A8T2NI86_9TELE</name>
<dbReference type="GO" id="GO:0005096">
    <property type="term" value="F:GTPase activator activity"/>
    <property type="evidence" value="ECO:0007669"/>
    <property type="project" value="UniProtKB-KW"/>
</dbReference>
<feature type="region of interest" description="Disordered" evidence="2">
    <location>
        <begin position="126"/>
        <end position="146"/>
    </location>
</feature>
<feature type="region of interest" description="Disordered" evidence="2">
    <location>
        <begin position="1"/>
        <end position="29"/>
    </location>
</feature>
<dbReference type="PANTHER" id="PTHR10063:SF2">
    <property type="entry name" value="RAL GTPASE-ACTIVATING PROTEIN SUBUNIT ALPHA-2"/>
    <property type="match status" value="1"/>
</dbReference>
<protein>
    <recommendedName>
        <fullName evidence="3">Rap-GAP domain-containing protein</fullName>
    </recommendedName>
</protein>
<reference evidence="4" key="1">
    <citation type="thesis" date="2021" institute="BYU ScholarsArchive" country="Provo, UT, USA">
        <title>Applications of and Algorithms for Genome Assembly and Genomic Analyses with an Emphasis on Marine Teleosts.</title>
        <authorList>
            <person name="Pickett B.D."/>
        </authorList>
    </citation>
    <scope>NUCLEOTIDE SEQUENCE</scope>
    <source>
        <strain evidence="4">HI-2016</strain>
    </source>
</reference>
<evidence type="ECO:0000259" key="3">
    <source>
        <dbReference type="PROSITE" id="PS50085"/>
    </source>
</evidence>
<dbReference type="Proteomes" id="UP000824540">
    <property type="component" value="Unassembled WGS sequence"/>
</dbReference>
<sequence length="146" mass="16195">MEPSGRAVNKERASRSMPPSQRTVIPAPAPRCGNASLQLRHLGNDEVHIVWSEHVRDYRRGIIPTDFGDVLITVYPMKNHMFFIQITKQPQMRRDGSDNGSPPKKKGGGGGGVGCSPCRTWAGWRGPESCPPLHSNPRRMPTLFKP</sequence>
<dbReference type="InterPro" id="IPR027107">
    <property type="entry name" value="Tuberin/Ral-act_asu"/>
</dbReference>
<evidence type="ECO:0000313" key="4">
    <source>
        <dbReference type="EMBL" id="KAG9336127.1"/>
    </source>
</evidence>
<feature type="region of interest" description="Disordered" evidence="2">
    <location>
        <begin position="89"/>
        <end position="114"/>
    </location>
</feature>
<dbReference type="AlphaFoldDB" id="A0A8T2NI86"/>
<feature type="domain" description="Rap-GAP" evidence="3">
    <location>
        <begin position="1"/>
        <end position="146"/>
    </location>
</feature>
<dbReference type="InterPro" id="IPR035974">
    <property type="entry name" value="Rap/Ran-GAP_sf"/>
</dbReference>
<evidence type="ECO:0000256" key="1">
    <source>
        <dbReference type="ARBA" id="ARBA00022468"/>
    </source>
</evidence>
<accession>A0A8T2NI86</accession>
<proteinExistence type="predicted"/>
<dbReference type="GO" id="GO:0005634">
    <property type="term" value="C:nucleus"/>
    <property type="evidence" value="ECO:0007669"/>
    <property type="project" value="InterPro"/>
</dbReference>
<dbReference type="PANTHER" id="PTHR10063">
    <property type="entry name" value="TUBERIN"/>
    <property type="match status" value="1"/>
</dbReference>
<dbReference type="GO" id="GO:0005737">
    <property type="term" value="C:cytoplasm"/>
    <property type="evidence" value="ECO:0007669"/>
    <property type="project" value="TreeGrafter"/>
</dbReference>
<evidence type="ECO:0000256" key="2">
    <source>
        <dbReference type="SAM" id="MobiDB-lite"/>
    </source>
</evidence>
<dbReference type="EMBL" id="JAFBMS010000102">
    <property type="protein sequence ID" value="KAG9336127.1"/>
    <property type="molecule type" value="Genomic_DNA"/>
</dbReference>
<dbReference type="PROSITE" id="PS50085">
    <property type="entry name" value="RAPGAP"/>
    <property type="match status" value="1"/>
</dbReference>
<dbReference type="Pfam" id="PF02145">
    <property type="entry name" value="Rap_GAP"/>
    <property type="match status" value="1"/>
</dbReference>
<keyword evidence="1" id="KW-0343">GTPase activation</keyword>
<organism evidence="4 5">
    <name type="scientific">Albula glossodonta</name>
    <name type="common">roundjaw bonefish</name>
    <dbReference type="NCBI Taxonomy" id="121402"/>
    <lineage>
        <taxon>Eukaryota</taxon>
        <taxon>Metazoa</taxon>
        <taxon>Chordata</taxon>
        <taxon>Craniata</taxon>
        <taxon>Vertebrata</taxon>
        <taxon>Euteleostomi</taxon>
        <taxon>Actinopterygii</taxon>
        <taxon>Neopterygii</taxon>
        <taxon>Teleostei</taxon>
        <taxon>Albuliformes</taxon>
        <taxon>Albulidae</taxon>
        <taxon>Albula</taxon>
    </lineage>
</organism>
<comment type="caution">
    <text evidence="4">The sequence shown here is derived from an EMBL/GenBank/DDBJ whole genome shotgun (WGS) entry which is preliminary data.</text>
</comment>
<dbReference type="OrthoDB" id="19311at2759"/>
<dbReference type="SUPFAM" id="SSF111347">
    <property type="entry name" value="Rap/Ran-GAP"/>
    <property type="match status" value="1"/>
</dbReference>
<evidence type="ECO:0000313" key="5">
    <source>
        <dbReference type="Proteomes" id="UP000824540"/>
    </source>
</evidence>
<dbReference type="InterPro" id="IPR000331">
    <property type="entry name" value="Rap/Ran_GAP_dom"/>
</dbReference>
<gene>
    <name evidence="4" type="ORF">JZ751_002474</name>
</gene>
<keyword evidence="5" id="KW-1185">Reference proteome</keyword>
<dbReference type="Gene3D" id="3.40.50.11210">
    <property type="entry name" value="Rap/Ran-GAP"/>
    <property type="match status" value="1"/>
</dbReference>
<dbReference type="GO" id="GO:0051056">
    <property type="term" value="P:regulation of small GTPase mediated signal transduction"/>
    <property type="evidence" value="ECO:0007669"/>
    <property type="project" value="InterPro"/>
</dbReference>